<organism evidence="2 3">
    <name type="scientific">Actinoplanes digitatis</name>
    <dbReference type="NCBI Taxonomy" id="1868"/>
    <lineage>
        <taxon>Bacteria</taxon>
        <taxon>Bacillati</taxon>
        <taxon>Actinomycetota</taxon>
        <taxon>Actinomycetes</taxon>
        <taxon>Micromonosporales</taxon>
        <taxon>Micromonosporaceae</taxon>
        <taxon>Actinoplanes</taxon>
    </lineage>
</organism>
<dbReference type="EMBL" id="JACHNH010000001">
    <property type="protein sequence ID" value="MBB4766156.1"/>
    <property type="molecule type" value="Genomic_DNA"/>
</dbReference>
<accession>A0A7W7I4J4</accession>
<evidence type="ECO:0000313" key="2">
    <source>
        <dbReference type="EMBL" id="MBB4766156.1"/>
    </source>
</evidence>
<feature type="region of interest" description="Disordered" evidence="1">
    <location>
        <begin position="58"/>
        <end position="77"/>
    </location>
</feature>
<gene>
    <name evidence="2" type="ORF">BJ971_006712</name>
</gene>
<reference evidence="2 3" key="1">
    <citation type="submission" date="2020-08" db="EMBL/GenBank/DDBJ databases">
        <title>Sequencing the genomes of 1000 actinobacteria strains.</title>
        <authorList>
            <person name="Klenk H.-P."/>
        </authorList>
    </citation>
    <scope>NUCLEOTIDE SEQUENCE [LARGE SCALE GENOMIC DNA]</scope>
    <source>
        <strain evidence="2 3">DSM 43149</strain>
    </source>
</reference>
<dbReference type="Proteomes" id="UP000578112">
    <property type="component" value="Unassembled WGS sequence"/>
</dbReference>
<comment type="caution">
    <text evidence="2">The sequence shown here is derived from an EMBL/GenBank/DDBJ whole genome shotgun (WGS) entry which is preliminary data.</text>
</comment>
<dbReference type="AlphaFoldDB" id="A0A7W7I4J4"/>
<evidence type="ECO:0000256" key="1">
    <source>
        <dbReference type="SAM" id="MobiDB-lite"/>
    </source>
</evidence>
<protein>
    <submittedName>
        <fullName evidence="2">Uncharacterized protein</fullName>
    </submittedName>
</protein>
<proteinExistence type="predicted"/>
<name>A0A7W7I4J4_9ACTN</name>
<sequence length="194" mass="21061">MMISRASLARWYRNRFLWVAVILAVTGGAVVLFRATGPDAQPADLQGQIVARMRTTLEQSNPEQHQHAGHTAQQATTGEQAKPAVICGVRVYGHEPAGATTLAEVRTVYGFHLCGVAGQGYPWDVAVKLAGPVILDMSTEPVGIRVVEATADTKFVDRLREMFPPKYAEVALKEALSDSEMADLRRRYDAAAGL</sequence>
<keyword evidence="3" id="KW-1185">Reference proteome</keyword>
<evidence type="ECO:0000313" key="3">
    <source>
        <dbReference type="Proteomes" id="UP000578112"/>
    </source>
</evidence>